<dbReference type="InterPro" id="IPR017871">
    <property type="entry name" value="ABC_transporter-like_CS"/>
</dbReference>
<dbReference type="SUPFAM" id="SSF54631">
    <property type="entry name" value="CBS-domain pair"/>
    <property type="match status" value="1"/>
</dbReference>
<evidence type="ECO:0000256" key="4">
    <source>
        <dbReference type="ARBA" id="ARBA00022741"/>
    </source>
</evidence>
<evidence type="ECO:0000313" key="10">
    <source>
        <dbReference type="EMBL" id="MBH5335710.1"/>
    </source>
</evidence>
<keyword evidence="2" id="KW-0813">Transport</keyword>
<dbReference type="InterPro" id="IPR046342">
    <property type="entry name" value="CBS_dom_sf"/>
</dbReference>
<evidence type="ECO:0000256" key="5">
    <source>
        <dbReference type="ARBA" id="ARBA00022840"/>
    </source>
</evidence>
<dbReference type="PANTHER" id="PTHR43117:SF4">
    <property type="entry name" value="OSMOPROTECTANT IMPORT ATP-BINDING PROTEIN OSMV"/>
    <property type="match status" value="1"/>
</dbReference>
<comment type="caution">
    <text evidence="10">The sequence shown here is derived from an EMBL/GenBank/DDBJ whole genome shotgun (WGS) entry which is preliminary data.</text>
</comment>
<evidence type="ECO:0000256" key="7">
    <source>
        <dbReference type="SAM" id="MobiDB-lite"/>
    </source>
</evidence>
<evidence type="ECO:0000256" key="6">
    <source>
        <dbReference type="PROSITE-ProRule" id="PRU00703"/>
    </source>
</evidence>
<keyword evidence="5 10" id="KW-0067">ATP-binding</keyword>
<dbReference type="PROSITE" id="PS51371">
    <property type="entry name" value="CBS"/>
    <property type="match status" value="2"/>
</dbReference>
<dbReference type="SMART" id="SM00382">
    <property type="entry name" value="AAA"/>
    <property type="match status" value="1"/>
</dbReference>
<dbReference type="SUPFAM" id="SSF52540">
    <property type="entry name" value="P-loop containing nucleoside triphosphate hydrolases"/>
    <property type="match status" value="1"/>
</dbReference>
<feature type="compositionally biased region" description="Basic residues" evidence="7">
    <location>
        <begin position="315"/>
        <end position="326"/>
    </location>
</feature>
<dbReference type="InterPro" id="IPR003593">
    <property type="entry name" value="AAA+_ATPase"/>
</dbReference>
<keyword evidence="3" id="KW-0677">Repeat</keyword>
<keyword evidence="4" id="KW-0547">Nucleotide-binding</keyword>
<evidence type="ECO:0000256" key="1">
    <source>
        <dbReference type="ARBA" id="ARBA00005417"/>
    </source>
</evidence>
<dbReference type="InterPro" id="IPR005892">
    <property type="entry name" value="Gly-betaine_transp_ATP-bd"/>
</dbReference>
<evidence type="ECO:0000256" key="3">
    <source>
        <dbReference type="ARBA" id="ARBA00022737"/>
    </source>
</evidence>
<dbReference type="GO" id="GO:0005524">
    <property type="term" value="F:ATP binding"/>
    <property type="evidence" value="ECO:0007669"/>
    <property type="project" value="UniProtKB-KW"/>
</dbReference>
<dbReference type="NCBIfam" id="TIGR01186">
    <property type="entry name" value="proV"/>
    <property type="match status" value="1"/>
</dbReference>
<keyword evidence="6" id="KW-0129">CBS domain</keyword>
<dbReference type="InterPro" id="IPR000644">
    <property type="entry name" value="CBS_dom"/>
</dbReference>
<proteinExistence type="inferred from homology"/>
<organism evidence="10 11">
    <name type="scientific">Streptomyces pactum</name>
    <dbReference type="NCBI Taxonomy" id="68249"/>
    <lineage>
        <taxon>Bacteria</taxon>
        <taxon>Bacillati</taxon>
        <taxon>Actinomycetota</taxon>
        <taxon>Actinomycetes</taxon>
        <taxon>Kitasatosporales</taxon>
        <taxon>Streptomycetaceae</taxon>
        <taxon>Streptomyces</taxon>
    </lineage>
</organism>
<dbReference type="CDD" id="cd03295">
    <property type="entry name" value="ABC_OpuCA_Osmoprotection"/>
    <property type="match status" value="1"/>
</dbReference>
<dbReference type="EMBL" id="JACYXC010000001">
    <property type="protein sequence ID" value="MBH5335710.1"/>
    <property type="molecule type" value="Genomic_DNA"/>
</dbReference>
<dbReference type="Gene3D" id="3.40.50.300">
    <property type="entry name" value="P-loop containing nucleotide triphosphate hydrolases"/>
    <property type="match status" value="1"/>
</dbReference>
<gene>
    <name evidence="10" type="ORF">IHE55_13250</name>
</gene>
<accession>A0ABS0NKI4</accession>
<feature type="domain" description="CBS" evidence="9">
    <location>
        <begin position="251"/>
        <end position="311"/>
    </location>
</feature>
<name>A0ABS0NKI4_9ACTN</name>
<protein>
    <submittedName>
        <fullName evidence="10">Betaine/proline/choline family ABC transporter ATP-binding protein</fullName>
    </submittedName>
</protein>
<feature type="domain" description="CBS" evidence="9">
    <location>
        <begin position="354"/>
        <end position="409"/>
    </location>
</feature>
<feature type="region of interest" description="Disordered" evidence="7">
    <location>
        <begin position="299"/>
        <end position="350"/>
    </location>
</feature>
<dbReference type="PANTHER" id="PTHR43117">
    <property type="entry name" value="OSMOPROTECTANT IMPORT ATP-BINDING PROTEIN OSMV"/>
    <property type="match status" value="1"/>
</dbReference>
<keyword evidence="11" id="KW-1185">Reference proteome</keyword>
<feature type="compositionally biased region" description="Gly residues" evidence="7">
    <location>
        <begin position="331"/>
        <end position="349"/>
    </location>
</feature>
<dbReference type="PROSITE" id="PS50893">
    <property type="entry name" value="ABC_TRANSPORTER_2"/>
    <property type="match status" value="1"/>
</dbReference>
<feature type="domain" description="ABC transporter" evidence="8">
    <location>
        <begin position="2"/>
        <end position="237"/>
    </location>
</feature>
<dbReference type="RefSeq" id="WP_197989221.1">
    <property type="nucleotide sequence ID" value="NZ_JACYXC010000001.1"/>
</dbReference>
<evidence type="ECO:0000259" key="8">
    <source>
        <dbReference type="PROSITE" id="PS50893"/>
    </source>
</evidence>
<dbReference type="InterPro" id="IPR027417">
    <property type="entry name" value="P-loop_NTPase"/>
</dbReference>
<evidence type="ECO:0000256" key="2">
    <source>
        <dbReference type="ARBA" id="ARBA00022448"/>
    </source>
</evidence>
<evidence type="ECO:0000259" key="9">
    <source>
        <dbReference type="PROSITE" id="PS51371"/>
    </source>
</evidence>
<dbReference type="Proteomes" id="UP000807371">
    <property type="component" value="Unassembled WGS sequence"/>
</dbReference>
<reference evidence="10 11" key="1">
    <citation type="submission" date="2020-09" db="EMBL/GenBank/DDBJ databases">
        <title>Biosynthesis of the nuclear factor of activated T cells inhibitor NFAT-133 and its congeners in Streptomyces pactum.</title>
        <authorList>
            <person name="Zhou W."/>
            <person name="Posri P."/>
            <person name="Abugrain M.E."/>
            <person name="Weisberg A.J."/>
            <person name="Chang J.H."/>
            <person name="Mahmud T."/>
        </authorList>
    </citation>
    <scope>NUCLEOTIDE SEQUENCE [LARGE SCALE GENOMIC DNA]</scope>
    <source>
        <strain evidence="10 11">ATCC 27456</strain>
    </source>
</reference>
<comment type="similarity">
    <text evidence="1">Belongs to the ABC transporter superfamily.</text>
</comment>
<dbReference type="InterPro" id="IPR003439">
    <property type="entry name" value="ABC_transporter-like_ATP-bd"/>
</dbReference>
<evidence type="ECO:0000313" key="11">
    <source>
        <dbReference type="Proteomes" id="UP000807371"/>
    </source>
</evidence>
<dbReference type="Pfam" id="PF00571">
    <property type="entry name" value="CBS"/>
    <property type="match status" value="2"/>
</dbReference>
<dbReference type="PROSITE" id="PS00211">
    <property type="entry name" value="ABC_TRANSPORTER_1"/>
    <property type="match status" value="1"/>
</dbReference>
<sequence length="427" mass="46267">MIRFEHVTKRYADGTTAVDDLSFEVAEGELVTLVGPSGCGKTTTMKMVNRLIEPTGGRILLDGQDIAEADPVKLRRRIGYVIQQVGLFPHRTVLENTATVPHLLGWQRKRARARAAELLDLVGLDPSVYGDRYPDQLSGGQRQRVGVARALAADPPVLLMDEPFGAVDPVVREHLQTEFLRLQSQVRKTVLFVTHDIEEAVRLGDRIAVYGSGRIEQFDTPATVLGAPATPYVADFVGADRGLKRLSVTPIEPADLEQPPVVHLDDPLPEAVARLAAEGARWAVVLDDADRLHGWISRRRGGRRHGRQGDGHGLRGGRGHGRRAGRPRAAGTGGGTDGGPAGRGTGGGTVRDRARRMEAWLPVGAPLKQAFATMLQYDAGWIAVLDDDRFLGVLTPARLHQALRRSIDADARDIARSDVSLETIAGS</sequence>
<dbReference type="Pfam" id="PF00005">
    <property type="entry name" value="ABC_tran"/>
    <property type="match status" value="1"/>
</dbReference>